<feature type="domain" description="CheR-type methyltransferase" evidence="10">
    <location>
        <begin position="219"/>
        <end position="469"/>
    </location>
</feature>
<dbReference type="Gene3D" id="1.10.155.10">
    <property type="entry name" value="Chemotaxis receptor methyltransferase CheR, N-terminal domain"/>
    <property type="match status" value="1"/>
</dbReference>
<dbReference type="SUPFAM" id="SSF47757">
    <property type="entry name" value="Chemotaxis receptor methyltransferase CheR, N-terminal domain"/>
    <property type="match status" value="1"/>
</dbReference>
<dbReference type="InterPro" id="IPR000673">
    <property type="entry name" value="Sig_transdc_resp-reg_Me-estase"/>
</dbReference>
<dbReference type="GO" id="GO:0008983">
    <property type="term" value="F:protein-glutamate O-methyltransferase activity"/>
    <property type="evidence" value="ECO:0007669"/>
    <property type="project" value="UniProtKB-EC"/>
</dbReference>
<dbReference type="AlphaFoldDB" id="A0A2Z3GPG7"/>
<dbReference type="PRINTS" id="PR00996">
    <property type="entry name" value="CHERMTFRASE"/>
</dbReference>
<evidence type="ECO:0000259" key="9">
    <source>
        <dbReference type="PROSITE" id="PS50122"/>
    </source>
</evidence>
<feature type="coiled-coil region" evidence="7">
    <location>
        <begin position="655"/>
        <end position="735"/>
    </location>
</feature>
<dbReference type="SUPFAM" id="SSF53335">
    <property type="entry name" value="S-adenosyl-L-methionine-dependent methyltransferases"/>
    <property type="match status" value="1"/>
</dbReference>
<dbReference type="Gene3D" id="3.40.50.180">
    <property type="entry name" value="Methylesterase CheB, C-terminal domain"/>
    <property type="match status" value="1"/>
</dbReference>
<keyword evidence="6" id="KW-0145">Chemotaxis</keyword>
<dbReference type="GO" id="GO:0006935">
    <property type="term" value="P:chemotaxis"/>
    <property type="evidence" value="ECO:0007669"/>
    <property type="project" value="UniProtKB-UniRule"/>
</dbReference>
<name>A0A2Z3GPG7_9BACT</name>
<dbReference type="InterPro" id="IPR050903">
    <property type="entry name" value="Bact_Chemotaxis_MeTrfase"/>
</dbReference>
<gene>
    <name evidence="11" type="ORF">C1280_03580</name>
</gene>
<dbReference type="Pfam" id="PF03705">
    <property type="entry name" value="CheR_N"/>
    <property type="match status" value="1"/>
</dbReference>
<protein>
    <recommendedName>
        <fullName evidence="2">protein-glutamate O-methyltransferase</fullName>
        <ecNumber evidence="2">2.1.1.80</ecNumber>
    </recommendedName>
</protein>
<dbReference type="SUPFAM" id="SSF52738">
    <property type="entry name" value="Methylesterase CheB, C-terminal domain"/>
    <property type="match status" value="1"/>
</dbReference>
<dbReference type="PANTHER" id="PTHR24422">
    <property type="entry name" value="CHEMOTAXIS PROTEIN METHYLTRANSFERASE"/>
    <property type="match status" value="1"/>
</dbReference>
<feature type="domain" description="CheB-type methylesterase" evidence="9">
    <location>
        <begin position="23"/>
        <end position="212"/>
    </location>
</feature>
<keyword evidence="7" id="KW-0175">Coiled coil</keyword>
<comment type="catalytic activity">
    <reaction evidence="1">
        <text>L-glutamyl-[protein] + S-adenosyl-L-methionine = [protein]-L-glutamate 5-O-methyl ester + S-adenosyl-L-homocysteine</text>
        <dbReference type="Rhea" id="RHEA:24452"/>
        <dbReference type="Rhea" id="RHEA-COMP:10208"/>
        <dbReference type="Rhea" id="RHEA-COMP:10311"/>
        <dbReference type="ChEBI" id="CHEBI:29973"/>
        <dbReference type="ChEBI" id="CHEBI:57856"/>
        <dbReference type="ChEBI" id="CHEBI:59789"/>
        <dbReference type="ChEBI" id="CHEBI:82795"/>
        <dbReference type="EC" id="2.1.1.80"/>
    </reaction>
</comment>
<keyword evidence="4" id="KW-0808">Transferase</keyword>
<evidence type="ECO:0000313" key="11">
    <source>
        <dbReference type="EMBL" id="AWM36179.1"/>
    </source>
</evidence>
<feature type="compositionally biased region" description="Basic and acidic residues" evidence="8">
    <location>
        <begin position="14"/>
        <end position="25"/>
    </location>
</feature>
<feature type="active site" evidence="6">
    <location>
        <position position="62"/>
    </location>
</feature>
<dbReference type="GO" id="GO:0000156">
    <property type="term" value="F:phosphorelay response regulator activity"/>
    <property type="evidence" value="ECO:0007669"/>
    <property type="project" value="InterPro"/>
</dbReference>
<feature type="region of interest" description="Disordered" evidence="8">
    <location>
        <begin position="1"/>
        <end position="25"/>
    </location>
</feature>
<dbReference type="SUPFAM" id="SSF55785">
    <property type="entry name" value="PYP-like sensor domain (PAS domain)"/>
    <property type="match status" value="2"/>
</dbReference>
<dbReference type="Pfam" id="PF13596">
    <property type="entry name" value="PAS_10"/>
    <property type="match status" value="1"/>
</dbReference>
<dbReference type="InterPro" id="IPR022641">
    <property type="entry name" value="CheR_N"/>
</dbReference>
<evidence type="ECO:0000256" key="8">
    <source>
        <dbReference type="SAM" id="MobiDB-lite"/>
    </source>
</evidence>
<dbReference type="RefSeq" id="WP_081471762.1">
    <property type="nucleotide sequence ID" value="NZ_CP025958.1"/>
</dbReference>
<dbReference type="GO" id="GO:0008984">
    <property type="term" value="F:protein-glutamate methylesterase activity"/>
    <property type="evidence" value="ECO:0007669"/>
    <property type="project" value="InterPro"/>
</dbReference>
<dbReference type="Proteomes" id="UP000245802">
    <property type="component" value="Chromosome"/>
</dbReference>
<evidence type="ECO:0000256" key="1">
    <source>
        <dbReference type="ARBA" id="ARBA00001541"/>
    </source>
</evidence>
<evidence type="ECO:0000256" key="2">
    <source>
        <dbReference type="ARBA" id="ARBA00012534"/>
    </source>
</evidence>
<feature type="active site" evidence="6">
    <location>
        <position position="154"/>
    </location>
</feature>
<dbReference type="KEGG" id="gog:C1280_03580"/>
<dbReference type="InterPro" id="IPR000780">
    <property type="entry name" value="CheR_MeTrfase"/>
</dbReference>
<evidence type="ECO:0000256" key="3">
    <source>
        <dbReference type="ARBA" id="ARBA00022603"/>
    </source>
</evidence>
<sequence>MGTSDAPGVPPEHLLVDDSPTREGSPRHVVAIGASAGGLEALEGFFDHAPVDTGMAFVVIQHLSPDYKSLMVELLSRHTRMRVLRAEHGMPLEPDSIYLIPPKNNLTIRGGCLQLTEQVAHSGIQLPIDLFFRSLASEYGDRAVGVILSGTGSDGARGVRAVKEAGGLVAVQDEAQARFDGMPRSAIATGLVDLVLPVEQLPAELVNQLELRAASPPPPAGPALETDDAVLRQMFDILSQHAGIDFSLYKPATVTRRLDRRMSANRVERFAEYVRLLERSPQERDALYRELLIGVTQFFRDPAAFEVLQARVVPEIFAAAPAGETVRVWAPACSTGEEAYSLAVLLREYCDANQIRCHVKIFATDVDREAVAFAAAGVYPAASAALVAPDRLARYFTPTSGGYQVGRSIREMVVFAYQNLVKDPPFTRMSLVVCRNLLIYLQPVLQRKALALLTYSLRPGGFLFLGASENPGHLGHQFQTVDTRWKVYRAIQSGRGSLTDILALSRAPSTGPPATRAPRLTGDDVLLDRVHQELVRALEQTCFVVDADYRLLHSYGNTADVLTVPPGRATLDLLRMVPAELGSAIRTAVLRAAKDGQETAQPVTLGDGAPRAARLRVRQLPPVPDQDALFLVLLEPAGGPSGAPAGGGDGDADRFRHLEAELQQTRENLQATIEELETANEELQATNEEMVAANEELQSTNEELQSVNEELQTVNAEYQQKIDELTQLSDDVDNLLRVTEVGILFVDEGLRIRKFTPAVSRVLNVIPEDIGRPLDHLSSVVPGLDLAGRARAVLAGGDAEAVEVQGPDGKHLRVRFLPYLADGRLRGVVVYLLDVTADRRRELRTVEILNSHPAHVAVLDRAGTILMVNRAWEQFARENGDPDLTRTGAGTNYLTACGRGADPDATAARAGILGVLDRRLPDFYLEYQCHTPGRRQWFMMRVFPTAEPPAGAIVWHLDITERREAEERLATGRPNSSEPTGGPE</sequence>
<evidence type="ECO:0000256" key="6">
    <source>
        <dbReference type="PROSITE-ProRule" id="PRU00050"/>
    </source>
</evidence>
<dbReference type="PANTHER" id="PTHR24422:SF27">
    <property type="entry name" value="PROTEIN-GLUTAMATE O-METHYLTRANSFERASE"/>
    <property type="match status" value="1"/>
</dbReference>
<evidence type="ECO:0000256" key="7">
    <source>
        <dbReference type="SAM" id="Coils"/>
    </source>
</evidence>
<dbReference type="OrthoDB" id="288469at2"/>
<dbReference type="Pfam" id="PF01739">
    <property type="entry name" value="CheR"/>
    <property type="match status" value="1"/>
</dbReference>
<dbReference type="InterPro" id="IPR022642">
    <property type="entry name" value="CheR_C"/>
</dbReference>
<evidence type="ECO:0000313" key="12">
    <source>
        <dbReference type="Proteomes" id="UP000245802"/>
    </source>
</evidence>
<keyword evidence="3" id="KW-0489">Methyltransferase</keyword>
<dbReference type="PROSITE" id="PS50123">
    <property type="entry name" value="CHER"/>
    <property type="match status" value="1"/>
</dbReference>
<keyword evidence="12" id="KW-1185">Reference proteome</keyword>
<dbReference type="Gene3D" id="3.40.50.150">
    <property type="entry name" value="Vaccinia Virus protein VP39"/>
    <property type="match status" value="1"/>
</dbReference>
<dbReference type="EMBL" id="CP025958">
    <property type="protein sequence ID" value="AWM36179.1"/>
    <property type="molecule type" value="Genomic_DNA"/>
</dbReference>
<dbReference type="InterPro" id="IPR036804">
    <property type="entry name" value="CheR_N_sf"/>
</dbReference>
<dbReference type="InterPro" id="IPR029063">
    <property type="entry name" value="SAM-dependent_MTases_sf"/>
</dbReference>
<dbReference type="EC" id="2.1.1.80" evidence="2"/>
<evidence type="ECO:0000256" key="4">
    <source>
        <dbReference type="ARBA" id="ARBA00022679"/>
    </source>
</evidence>
<evidence type="ECO:0000259" key="10">
    <source>
        <dbReference type="PROSITE" id="PS50123"/>
    </source>
</evidence>
<dbReference type="InterPro" id="IPR035965">
    <property type="entry name" value="PAS-like_dom_sf"/>
</dbReference>
<dbReference type="PROSITE" id="PS50122">
    <property type="entry name" value="CHEB"/>
    <property type="match status" value="1"/>
</dbReference>
<dbReference type="Pfam" id="PF01339">
    <property type="entry name" value="CheB_methylest"/>
    <property type="match status" value="1"/>
</dbReference>
<dbReference type="InterPro" id="IPR035909">
    <property type="entry name" value="CheB_C"/>
</dbReference>
<keyword evidence="6" id="KW-0378">Hydrolase</keyword>
<proteinExistence type="predicted"/>
<keyword evidence="5" id="KW-0949">S-adenosyl-L-methionine</keyword>
<dbReference type="CDD" id="cd16434">
    <property type="entry name" value="CheB-CheR_fusion"/>
    <property type="match status" value="1"/>
</dbReference>
<reference evidence="11 12" key="1">
    <citation type="submission" date="2018-01" db="EMBL/GenBank/DDBJ databases">
        <title>G. obscuriglobus.</title>
        <authorList>
            <person name="Franke J."/>
            <person name="Blomberg W."/>
            <person name="Selmecki A."/>
        </authorList>
    </citation>
    <scope>NUCLEOTIDE SEQUENCE [LARGE SCALE GENOMIC DNA]</scope>
    <source>
        <strain evidence="11 12">DSM 5831</strain>
    </source>
</reference>
<dbReference type="Gene3D" id="3.30.450.20">
    <property type="entry name" value="PAS domain"/>
    <property type="match status" value="2"/>
</dbReference>
<feature type="active site" evidence="6">
    <location>
        <position position="35"/>
    </location>
</feature>
<organism evidence="11 12">
    <name type="scientific">Gemmata obscuriglobus</name>
    <dbReference type="NCBI Taxonomy" id="114"/>
    <lineage>
        <taxon>Bacteria</taxon>
        <taxon>Pseudomonadati</taxon>
        <taxon>Planctomycetota</taxon>
        <taxon>Planctomycetia</taxon>
        <taxon>Gemmatales</taxon>
        <taxon>Gemmataceae</taxon>
        <taxon>Gemmata</taxon>
    </lineage>
</organism>
<evidence type="ECO:0000256" key="5">
    <source>
        <dbReference type="ARBA" id="ARBA00022691"/>
    </source>
</evidence>
<dbReference type="GO" id="GO:0005737">
    <property type="term" value="C:cytoplasm"/>
    <property type="evidence" value="ECO:0007669"/>
    <property type="project" value="InterPro"/>
</dbReference>
<accession>A0A2Z3GPG7</accession>
<dbReference type="GO" id="GO:0032259">
    <property type="term" value="P:methylation"/>
    <property type="evidence" value="ECO:0007669"/>
    <property type="project" value="UniProtKB-KW"/>
</dbReference>
<dbReference type="SMART" id="SM00138">
    <property type="entry name" value="MeTrc"/>
    <property type="match status" value="1"/>
</dbReference>